<feature type="domain" description="Gfo/Idh/MocA-like oxidoreductase N-terminal" evidence="1">
    <location>
        <begin position="7"/>
        <end position="124"/>
    </location>
</feature>
<evidence type="ECO:0000313" key="4">
    <source>
        <dbReference type="Proteomes" id="UP000776983"/>
    </source>
</evidence>
<dbReference type="Pfam" id="PF22725">
    <property type="entry name" value="GFO_IDH_MocA_C3"/>
    <property type="match status" value="1"/>
</dbReference>
<dbReference type="InterPro" id="IPR036291">
    <property type="entry name" value="NAD(P)-bd_dom_sf"/>
</dbReference>
<name>A0ABS8CG99_9BURK</name>
<dbReference type="EMBL" id="JACDXW010000010">
    <property type="protein sequence ID" value="MCB5364862.1"/>
    <property type="molecule type" value="Genomic_DNA"/>
</dbReference>
<dbReference type="InterPro" id="IPR051450">
    <property type="entry name" value="Gfo/Idh/MocA_Oxidoreductases"/>
</dbReference>
<evidence type="ECO:0000259" key="2">
    <source>
        <dbReference type="Pfam" id="PF22725"/>
    </source>
</evidence>
<dbReference type="PANTHER" id="PTHR43377">
    <property type="entry name" value="BILIVERDIN REDUCTASE A"/>
    <property type="match status" value="1"/>
</dbReference>
<sequence length="399" mass="43223">MTQRAIGLGIVGLGRAFTLMLPTFQADRRIRLAAACDPLASVRARFAQDFQAPVYEDVAELCADPDVEAIYIASPHQFHAEHVALAAQAGKAVLVEKPMAITLAQCSQIVDIVAQTGVPLIVGHSHSFNGPVLHAARLLHSGQFGPVRMVSALNFTDFLYRPRRPEELDTAQGGGVVFSQAAHQVDIVRLLLGGLASSVRAHTGQWDASRPTEGAYAALLSFTNGAFATLNYSGYAHYDSDELMEDIGEMGQRKAAGTHKNTRLRLAQTNEAQEAKLKASRNYGGTDYQAPAATPPQHHQHFGYILVSAQQADLRLTPDGLMVYTGDERYFVATPLSEIPRVEVIDELWSCVREGRAPVHSAQWARATVEVCLAMLASNAQRGDIPLHHQVAAHLAPQA</sequence>
<dbReference type="InterPro" id="IPR000683">
    <property type="entry name" value="Gfo/Idh/MocA-like_OxRdtase_N"/>
</dbReference>
<dbReference type="SUPFAM" id="SSF55347">
    <property type="entry name" value="Glyceraldehyde-3-phosphate dehydrogenase-like, C-terminal domain"/>
    <property type="match status" value="1"/>
</dbReference>
<organism evidence="3 4">
    <name type="scientific">Mesopusillimonas faecipullorum</name>
    <dbReference type="NCBI Taxonomy" id="2755040"/>
    <lineage>
        <taxon>Bacteria</taxon>
        <taxon>Pseudomonadati</taxon>
        <taxon>Pseudomonadota</taxon>
        <taxon>Betaproteobacteria</taxon>
        <taxon>Burkholderiales</taxon>
        <taxon>Alcaligenaceae</taxon>
        <taxon>Mesopusillimonas</taxon>
    </lineage>
</organism>
<dbReference type="Gene3D" id="3.30.360.10">
    <property type="entry name" value="Dihydrodipicolinate Reductase, domain 2"/>
    <property type="match status" value="1"/>
</dbReference>
<evidence type="ECO:0000259" key="1">
    <source>
        <dbReference type="Pfam" id="PF01408"/>
    </source>
</evidence>
<evidence type="ECO:0000313" key="3">
    <source>
        <dbReference type="EMBL" id="MCB5364862.1"/>
    </source>
</evidence>
<dbReference type="SUPFAM" id="SSF51735">
    <property type="entry name" value="NAD(P)-binding Rossmann-fold domains"/>
    <property type="match status" value="1"/>
</dbReference>
<dbReference type="Pfam" id="PF01408">
    <property type="entry name" value="GFO_IDH_MocA"/>
    <property type="match status" value="1"/>
</dbReference>
<dbReference type="RefSeq" id="WP_226955277.1">
    <property type="nucleotide sequence ID" value="NZ_JACDXW010000010.1"/>
</dbReference>
<proteinExistence type="predicted"/>
<reference evidence="3 4" key="1">
    <citation type="submission" date="2020-07" db="EMBL/GenBank/DDBJ databases">
        <title>Pusillimonas sp. nov., isolated from poultry manure in Taiwan.</title>
        <authorList>
            <person name="Lin S.-Y."/>
            <person name="Tang Y.-S."/>
            <person name="Young C.-C."/>
        </authorList>
    </citation>
    <scope>NUCLEOTIDE SEQUENCE [LARGE SCALE GENOMIC DNA]</scope>
    <source>
        <strain evidence="3 4">CC-YST705</strain>
    </source>
</reference>
<dbReference type="Gene3D" id="3.40.50.720">
    <property type="entry name" value="NAD(P)-binding Rossmann-like Domain"/>
    <property type="match status" value="1"/>
</dbReference>
<dbReference type="PANTHER" id="PTHR43377:SF1">
    <property type="entry name" value="BILIVERDIN REDUCTASE A"/>
    <property type="match status" value="1"/>
</dbReference>
<keyword evidence="4" id="KW-1185">Reference proteome</keyword>
<feature type="domain" description="GFO/IDH/MocA-like oxidoreductase" evidence="2">
    <location>
        <begin position="133"/>
        <end position="251"/>
    </location>
</feature>
<accession>A0ABS8CG99</accession>
<dbReference type="InterPro" id="IPR055170">
    <property type="entry name" value="GFO_IDH_MocA-like_dom"/>
</dbReference>
<gene>
    <name evidence="3" type="ORF">H0484_14030</name>
</gene>
<protein>
    <submittedName>
        <fullName evidence="3">Gfo/Idh/MocA family oxidoreductase</fullName>
    </submittedName>
</protein>
<dbReference type="Proteomes" id="UP000776983">
    <property type="component" value="Unassembled WGS sequence"/>
</dbReference>
<comment type="caution">
    <text evidence="3">The sequence shown here is derived from an EMBL/GenBank/DDBJ whole genome shotgun (WGS) entry which is preliminary data.</text>
</comment>